<keyword evidence="3" id="KW-1185">Reference proteome</keyword>
<comment type="caution">
    <text evidence="1">The sequence shown here is derived from an EMBL/GenBank/DDBJ whole genome shotgun (WGS) entry which is preliminary data.</text>
</comment>
<dbReference type="Proteomes" id="UP000681722">
    <property type="component" value="Unassembled WGS sequence"/>
</dbReference>
<evidence type="ECO:0000313" key="1">
    <source>
        <dbReference type="EMBL" id="CAF1388751.1"/>
    </source>
</evidence>
<accession>A0A815JZ84</accession>
<dbReference type="EMBL" id="CAJNOQ010016859">
    <property type="protein sequence ID" value="CAF1388751.1"/>
    <property type="molecule type" value="Genomic_DNA"/>
</dbReference>
<dbReference type="Proteomes" id="UP000663829">
    <property type="component" value="Unassembled WGS sequence"/>
</dbReference>
<gene>
    <name evidence="1" type="ORF">GPM918_LOCUS32693</name>
    <name evidence="2" type="ORF">SRO942_LOCUS33366</name>
</gene>
<proteinExistence type="predicted"/>
<feature type="non-terminal residue" evidence="1">
    <location>
        <position position="47"/>
    </location>
</feature>
<name>A0A815JZ84_9BILA</name>
<protein>
    <submittedName>
        <fullName evidence="1">Uncharacterized protein</fullName>
    </submittedName>
</protein>
<sequence>MCSTCYCNSGGSGLAYPIYSVTCSQSSECSVVACSIWYPQQCGLGIT</sequence>
<reference evidence="1" key="1">
    <citation type="submission" date="2021-02" db="EMBL/GenBank/DDBJ databases">
        <authorList>
            <person name="Nowell W R."/>
        </authorList>
    </citation>
    <scope>NUCLEOTIDE SEQUENCE</scope>
</reference>
<evidence type="ECO:0000313" key="3">
    <source>
        <dbReference type="Proteomes" id="UP000663829"/>
    </source>
</evidence>
<dbReference type="EMBL" id="CAJOBC010082266">
    <property type="protein sequence ID" value="CAF4283504.1"/>
    <property type="molecule type" value="Genomic_DNA"/>
</dbReference>
<evidence type="ECO:0000313" key="2">
    <source>
        <dbReference type="EMBL" id="CAF4283504.1"/>
    </source>
</evidence>
<dbReference type="AlphaFoldDB" id="A0A815JZ84"/>
<organism evidence="1 3">
    <name type="scientific">Didymodactylos carnosus</name>
    <dbReference type="NCBI Taxonomy" id="1234261"/>
    <lineage>
        <taxon>Eukaryota</taxon>
        <taxon>Metazoa</taxon>
        <taxon>Spiralia</taxon>
        <taxon>Gnathifera</taxon>
        <taxon>Rotifera</taxon>
        <taxon>Eurotatoria</taxon>
        <taxon>Bdelloidea</taxon>
        <taxon>Philodinida</taxon>
        <taxon>Philodinidae</taxon>
        <taxon>Didymodactylos</taxon>
    </lineage>
</organism>